<dbReference type="EMBL" id="ML213503">
    <property type="protein sequence ID" value="TFK57481.1"/>
    <property type="molecule type" value="Genomic_DNA"/>
</dbReference>
<sequence length="107" mass="12154">MAHTTAEQRKQVYSQELAAYTLRQWQQVRSTLEKSSDADAKTRRAVPSMNSDDASQGAKFVSPSSGQSVPLRLSVSWMLNDEQSLFRCTGHGLRAQITKAYTRWRKF</sequence>
<evidence type="ECO:0000313" key="2">
    <source>
        <dbReference type="EMBL" id="TFK57481.1"/>
    </source>
</evidence>
<accession>A0A5C3NUQ4</accession>
<evidence type="ECO:0000256" key="1">
    <source>
        <dbReference type="SAM" id="MobiDB-lite"/>
    </source>
</evidence>
<organism evidence="2 3">
    <name type="scientific">Heliocybe sulcata</name>
    <dbReference type="NCBI Taxonomy" id="5364"/>
    <lineage>
        <taxon>Eukaryota</taxon>
        <taxon>Fungi</taxon>
        <taxon>Dikarya</taxon>
        <taxon>Basidiomycota</taxon>
        <taxon>Agaricomycotina</taxon>
        <taxon>Agaricomycetes</taxon>
        <taxon>Gloeophyllales</taxon>
        <taxon>Gloeophyllaceae</taxon>
        <taxon>Heliocybe</taxon>
    </lineage>
</organism>
<feature type="compositionally biased region" description="Basic and acidic residues" evidence="1">
    <location>
        <begin position="31"/>
        <end position="42"/>
    </location>
</feature>
<dbReference type="OrthoDB" id="3262732at2759"/>
<feature type="region of interest" description="Disordered" evidence="1">
    <location>
        <begin position="30"/>
        <end position="68"/>
    </location>
</feature>
<dbReference type="AlphaFoldDB" id="A0A5C3NUQ4"/>
<proteinExistence type="predicted"/>
<gene>
    <name evidence="2" type="ORF">OE88DRAFT_1651221</name>
</gene>
<evidence type="ECO:0000313" key="3">
    <source>
        <dbReference type="Proteomes" id="UP000305948"/>
    </source>
</evidence>
<keyword evidence="3" id="KW-1185">Reference proteome</keyword>
<name>A0A5C3NUQ4_9AGAM</name>
<protein>
    <submittedName>
        <fullName evidence="2">Uncharacterized protein</fullName>
    </submittedName>
</protein>
<reference evidence="2 3" key="1">
    <citation type="journal article" date="2019" name="Nat. Ecol. Evol.">
        <title>Megaphylogeny resolves global patterns of mushroom evolution.</title>
        <authorList>
            <person name="Varga T."/>
            <person name="Krizsan K."/>
            <person name="Foldi C."/>
            <person name="Dima B."/>
            <person name="Sanchez-Garcia M."/>
            <person name="Sanchez-Ramirez S."/>
            <person name="Szollosi G.J."/>
            <person name="Szarkandi J.G."/>
            <person name="Papp V."/>
            <person name="Albert L."/>
            <person name="Andreopoulos W."/>
            <person name="Angelini C."/>
            <person name="Antonin V."/>
            <person name="Barry K.W."/>
            <person name="Bougher N.L."/>
            <person name="Buchanan P."/>
            <person name="Buyck B."/>
            <person name="Bense V."/>
            <person name="Catcheside P."/>
            <person name="Chovatia M."/>
            <person name="Cooper J."/>
            <person name="Damon W."/>
            <person name="Desjardin D."/>
            <person name="Finy P."/>
            <person name="Geml J."/>
            <person name="Haridas S."/>
            <person name="Hughes K."/>
            <person name="Justo A."/>
            <person name="Karasinski D."/>
            <person name="Kautmanova I."/>
            <person name="Kiss B."/>
            <person name="Kocsube S."/>
            <person name="Kotiranta H."/>
            <person name="LaButti K.M."/>
            <person name="Lechner B.E."/>
            <person name="Liimatainen K."/>
            <person name="Lipzen A."/>
            <person name="Lukacs Z."/>
            <person name="Mihaltcheva S."/>
            <person name="Morgado L.N."/>
            <person name="Niskanen T."/>
            <person name="Noordeloos M.E."/>
            <person name="Ohm R.A."/>
            <person name="Ortiz-Santana B."/>
            <person name="Ovrebo C."/>
            <person name="Racz N."/>
            <person name="Riley R."/>
            <person name="Savchenko A."/>
            <person name="Shiryaev A."/>
            <person name="Soop K."/>
            <person name="Spirin V."/>
            <person name="Szebenyi C."/>
            <person name="Tomsovsky M."/>
            <person name="Tulloss R.E."/>
            <person name="Uehling J."/>
            <person name="Grigoriev I.V."/>
            <person name="Vagvolgyi C."/>
            <person name="Papp T."/>
            <person name="Martin F.M."/>
            <person name="Miettinen O."/>
            <person name="Hibbett D.S."/>
            <person name="Nagy L.G."/>
        </authorList>
    </citation>
    <scope>NUCLEOTIDE SEQUENCE [LARGE SCALE GENOMIC DNA]</scope>
    <source>
        <strain evidence="2 3">OMC1185</strain>
    </source>
</reference>
<dbReference type="Proteomes" id="UP000305948">
    <property type="component" value="Unassembled WGS sequence"/>
</dbReference>